<reference evidence="1 2" key="1">
    <citation type="submission" date="2018-06" db="EMBL/GenBank/DDBJ databases">
        <authorList>
            <consortium name="Pathogen Informatics"/>
            <person name="Doyle S."/>
        </authorList>
    </citation>
    <scope>NUCLEOTIDE SEQUENCE [LARGE SCALE GENOMIC DNA]</scope>
    <source>
        <strain evidence="1 2">NCTC8580</strain>
    </source>
</reference>
<protein>
    <submittedName>
        <fullName evidence="1">Uncharacterized protein</fullName>
    </submittedName>
</protein>
<dbReference type="Gene3D" id="1.20.1260.90">
    <property type="match status" value="1"/>
</dbReference>
<proteinExistence type="predicted"/>
<dbReference type="AlphaFoldDB" id="A0A380QA07"/>
<evidence type="ECO:0000313" key="1">
    <source>
        <dbReference type="EMBL" id="SUP84062.1"/>
    </source>
</evidence>
<evidence type="ECO:0000313" key="2">
    <source>
        <dbReference type="Proteomes" id="UP000255087"/>
    </source>
</evidence>
<accession>A0A380QA07</accession>
<dbReference type="Proteomes" id="UP000255087">
    <property type="component" value="Unassembled WGS sequence"/>
</dbReference>
<dbReference type="EMBL" id="UHJC01000001">
    <property type="protein sequence ID" value="SUP84062.1"/>
    <property type="molecule type" value="Genomic_DNA"/>
</dbReference>
<gene>
    <name evidence="1" type="ORF">NCTC8580_02884</name>
</gene>
<dbReference type="RefSeq" id="WP_115115506.1">
    <property type="nucleotide sequence ID" value="NZ_UHJC01000001.1"/>
</dbReference>
<dbReference type="InterPro" id="IPR038334">
    <property type="entry name" value="NleF_sf"/>
</dbReference>
<name>A0A380QA07_YERPU</name>
<dbReference type="Pfam" id="PF16809">
    <property type="entry name" value="NleF_casp_inhib"/>
    <property type="match status" value="1"/>
</dbReference>
<dbReference type="InterPro" id="IPR031829">
    <property type="entry name" value="NleF"/>
</dbReference>
<sequence>MLGRIQEMPQSWLTASRPAVESVKQPSTGLVKDSNLNKDIKTASTETFLAKVDAWMQAICRREVGSTDVNDPIKELKENVNALFKDLSDTRNQVYELVPNYGRGGGQIAQLKEGYDATDRDRYLEKLIAYNQIKQDISDKVKSIPQEYAREVARIVYLHHSGSIYGDLMALNKNSDVPNLGYNLGSTRFG</sequence>
<organism evidence="1 2">
    <name type="scientific">Yersinia pseudotuberculosis</name>
    <dbReference type="NCBI Taxonomy" id="633"/>
    <lineage>
        <taxon>Bacteria</taxon>
        <taxon>Pseudomonadati</taxon>
        <taxon>Pseudomonadota</taxon>
        <taxon>Gammaproteobacteria</taxon>
        <taxon>Enterobacterales</taxon>
        <taxon>Yersiniaceae</taxon>
        <taxon>Yersinia</taxon>
    </lineage>
</organism>